<evidence type="ECO:0000313" key="2">
    <source>
        <dbReference type="EMBL" id="HGE98817.1"/>
    </source>
</evidence>
<feature type="domain" description="DJ-1/PfpI" evidence="1">
    <location>
        <begin position="36"/>
        <end position="183"/>
    </location>
</feature>
<reference evidence="2" key="1">
    <citation type="journal article" date="2020" name="mSystems">
        <title>Genome- and Community-Level Interaction Insights into Carbon Utilization and Element Cycling Functions of Hydrothermarchaeota in Hydrothermal Sediment.</title>
        <authorList>
            <person name="Zhou Z."/>
            <person name="Liu Y."/>
            <person name="Xu W."/>
            <person name="Pan J."/>
            <person name="Luo Z.H."/>
            <person name="Li M."/>
        </authorList>
    </citation>
    <scope>NUCLEOTIDE SEQUENCE [LARGE SCALE GENOMIC DNA]</scope>
    <source>
        <strain evidence="2">SpSt-906</strain>
    </source>
</reference>
<proteinExistence type="predicted"/>
<accession>A0A7C3YZF4</accession>
<dbReference type="InterPro" id="IPR029062">
    <property type="entry name" value="Class_I_gatase-like"/>
</dbReference>
<protein>
    <recommendedName>
        <fullName evidence="1">DJ-1/PfpI domain-containing protein</fullName>
    </recommendedName>
</protein>
<dbReference type="Pfam" id="PF01965">
    <property type="entry name" value="DJ-1_PfpI"/>
    <property type="match status" value="1"/>
</dbReference>
<dbReference type="InterPro" id="IPR002818">
    <property type="entry name" value="DJ-1/PfpI"/>
</dbReference>
<name>A0A7C3YZF4_UNCW3</name>
<dbReference type="AlphaFoldDB" id="A0A7C3YZF4"/>
<dbReference type="EMBL" id="DTMQ01000012">
    <property type="protein sequence ID" value="HGE98817.1"/>
    <property type="molecule type" value="Genomic_DNA"/>
</dbReference>
<sequence length="197" mass="21928">MDRIILLLFFSLFGRDFGAWLSLINFAPLSSYRNCLILISPREFSETDFHFLEKSLRGMVPLTIASRDTTFCFGDSGDSVKPDISIYNIDTLKYDLLIMVGGPGILLYDGDKRFLPILSHFARKGLITLGISTLIVARNGILKGKPATTIRDRLAIKELDSLGVIYRDKPVVLSSPTILTAPSANQKLISALSRLFR</sequence>
<comment type="caution">
    <text evidence="2">The sequence shown here is derived from an EMBL/GenBank/DDBJ whole genome shotgun (WGS) entry which is preliminary data.</text>
</comment>
<gene>
    <name evidence="2" type="ORF">ENX07_01930</name>
</gene>
<organism evidence="2">
    <name type="scientific">candidate division WOR-3 bacterium</name>
    <dbReference type="NCBI Taxonomy" id="2052148"/>
    <lineage>
        <taxon>Bacteria</taxon>
        <taxon>Bacteria division WOR-3</taxon>
    </lineage>
</organism>
<dbReference type="SUPFAM" id="SSF52317">
    <property type="entry name" value="Class I glutamine amidotransferase-like"/>
    <property type="match status" value="1"/>
</dbReference>
<evidence type="ECO:0000259" key="1">
    <source>
        <dbReference type="Pfam" id="PF01965"/>
    </source>
</evidence>
<dbReference type="Gene3D" id="3.40.50.880">
    <property type="match status" value="1"/>
</dbReference>